<dbReference type="GeneID" id="25259696"/>
<accession>A0A098VUS1</accession>
<name>A0A098VUS1_9MICR</name>
<organism evidence="1 2">
    <name type="scientific">Mitosporidium daphniae</name>
    <dbReference type="NCBI Taxonomy" id="1485682"/>
    <lineage>
        <taxon>Eukaryota</taxon>
        <taxon>Fungi</taxon>
        <taxon>Fungi incertae sedis</taxon>
        <taxon>Microsporidia</taxon>
        <taxon>Mitosporidium</taxon>
    </lineage>
</organism>
<dbReference type="RefSeq" id="XP_013237874.1">
    <property type="nucleotide sequence ID" value="XM_013382420.1"/>
</dbReference>
<evidence type="ECO:0000313" key="2">
    <source>
        <dbReference type="Proteomes" id="UP000029725"/>
    </source>
</evidence>
<evidence type="ECO:0000313" key="1">
    <source>
        <dbReference type="EMBL" id="KGG51416.1"/>
    </source>
</evidence>
<dbReference type="Proteomes" id="UP000029725">
    <property type="component" value="Unassembled WGS sequence"/>
</dbReference>
<keyword evidence="2" id="KW-1185">Reference proteome</keyword>
<proteinExistence type="predicted"/>
<sequence length="488" mass="54275">MNPCSSLLNSGSGSGSDIYNNQYDNRKICKEAPIVVFKTTSENNDQPTFIRVEHQQLSPKKEKVCPNPFVNQPRPPHYQTMCNFGHDPLYNGVDQMHLNGLKCNHQIKGRAVVVIATEDHECILINDAEIFSSFARVVYPHHNFVEFFADNDQLSGSKDASDNSHAIGENCFPIADSISPAPEKPTVDEITSPFPPSKFPPVQTPPVKPEESIETQTASLPLVDNSRPYVPWWRFWDRGSYSVVSTVTVTQQMSTPILSNFTTIEPTLQLPQQSIVPQIKDIKGSQWVQHSDAAKTVEIEDIAINSATNIIPTAICMTPSTMELYDGQDKDENEYEDQSSIKFAEQLFGGNCEHDVSDQASVGLDSIDTISETSSSIKMVSGATNLEVVLNRMPEAEKKFLISTLINVYNSKKLADSDDVLVSSEHFAKFIFLQSGVDDASKLRSELQRGMLDILDSCDDSSSVRAWGSIKAALEQLMDVYIDIKRRK</sequence>
<reference evidence="1 2" key="1">
    <citation type="submission" date="2014-04" db="EMBL/GenBank/DDBJ databases">
        <title>A new species of microsporidia sheds light on the evolution of extreme parasitism.</title>
        <authorList>
            <person name="Haag K.L."/>
            <person name="James T.Y."/>
            <person name="Larsson R."/>
            <person name="Schaer T.M."/>
            <person name="Refardt D."/>
            <person name="Pombert J.-F."/>
            <person name="Ebert D."/>
        </authorList>
    </citation>
    <scope>NUCLEOTIDE SEQUENCE [LARGE SCALE GENOMIC DNA]</scope>
    <source>
        <strain evidence="1 2">UGP3</strain>
        <tissue evidence="1">Spores</tissue>
    </source>
</reference>
<dbReference type="HOGENOM" id="CLU_559064_0_0_1"/>
<dbReference type="VEuPathDB" id="MicrosporidiaDB:DI09_35p40"/>
<dbReference type="EMBL" id="JMKJ01000288">
    <property type="protein sequence ID" value="KGG51416.1"/>
    <property type="molecule type" value="Genomic_DNA"/>
</dbReference>
<protein>
    <submittedName>
        <fullName evidence="1">Uncharacterized protein</fullName>
    </submittedName>
</protein>
<dbReference type="AlphaFoldDB" id="A0A098VUS1"/>
<gene>
    <name evidence="1" type="ORF">DI09_35p40</name>
</gene>
<comment type="caution">
    <text evidence="1">The sequence shown here is derived from an EMBL/GenBank/DDBJ whole genome shotgun (WGS) entry which is preliminary data.</text>
</comment>